<name>A0A645GIZ6_9ZZZZ</name>
<proteinExistence type="predicted"/>
<organism evidence="2">
    <name type="scientific">bioreactor metagenome</name>
    <dbReference type="NCBI Taxonomy" id="1076179"/>
    <lineage>
        <taxon>unclassified sequences</taxon>
        <taxon>metagenomes</taxon>
        <taxon>ecological metagenomes</taxon>
    </lineage>
</organism>
<dbReference type="EMBL" id="VSSQ01075086">
    <property type="protein sequence ID" value="MPN25789.1"/>
    <property type="molecule type" value="Genomic_DNA"/>
</dbReference>
<accession>A0A645GIZ6</accession>
<feature type="region of interest" description="Disordered" evidence="1">
    <location>
        <begin position="50"/>
        <end position="83"/>
    </location>
</feature>
<sequence>MEQKHAHPGAKADIHKNQAAQRIFHLDPGRFSDAIHLLHQRHHYRLKRDQHRHDQKAVQKPGKCRVAAHQHPSGHCRKHYNDDDRKHRHQERIFKCGGKVHFLHCLCIIFAGKSRGQRENVGIKLRPVFKRVDENNVDRGQPYAAECNQQQVGKQSARFFHHASTSLFDVSLTCSMVMTATITKKTMAFACPYP</sequence>
<gene>
    <name evidence="2" type="ORF">SDC9_173204</name>
</gene>
<dbReference type="AlphaFoldDB" id="A0A645GIZ6"/>
<comment type="caution">
    <text evidence="2">The sequence shown here is derived from an EMBL/GenBank/DDBJ whole genome shotgun (WGS) entry which is preliminary data.</text>
</comment>
<evidence type="ECO:0000313" key="2">
    <source>
        <dbReference type="EMBL" id="MPN25789.1"/>
    </source>
</evidence>
<reference evidence="2" key="1">
    <citation type="submission" date="2019-08" db="EMBL/GenBank/DDBJ databases">
        <authorList>
            <person name="Kucharzyk K."/>
            <person name="Murdoch R.W."/>
            <person name="Higgins S."/>
            <person name="Loffler F."/>
        </authorList>
    </citation>
    <scope>NUCLEOTIDE SEQUENCE</scope>
</reference>
<feature type="compositionally biased region" description="Basic residues" evidence="1">
    <location>
        <begin position="62"/>
        <end position="78"/>
    </location>
</feature>
<protein>
    <submittedName>
        <fullName evidence="2">Uncharacterized protein</fullName>
    </submittedName>
</protein>
<evidence type="ECO:0000256" key="1">
    <source>
        <dbReference type="SAM" id="MobiDB-lite"/>
    </source>
</evidence>